<evidence type="ECO:0000313" key="5">
    <source>
        <dbReference type="Proteomes" id="UP001445076"/>
    </source>
</evidence>
<feature type="compositionally biased region" description="Basic and acidic residues" evidence="1">
    <location>
        <begin position="613"/>
        <end position="622"/>
    </location>
</feature>
<feature type="compositionally biased region" description="Polar residues" evidence="1">
    <location>
        <begin position="575"/>
        <end position="586"/>
    </location>
</feature>
<feature type="compositionally biased region" description="Basic residues" evidence="1">
    <location>
        <begin position="724"/>
        <end position="733"/>
    </location>
</feature>
<feature type="compositionally biased region" description="Basic and acidic residues" evidence="1">
    <location>
        <begin position="552"/>
        <end position="569"/>
    </location>
</feature>
<organism evidence="4 5">
    <name type="scientific">Cherax quadricarinatus</name>
    <name type="common">Australian red claw crayfish</name>
    <dbReference type="NCBI Taxonomy" id="27406"/>
    <lineage>
        <taxon>Eukaryota</taxon>
        <taxon>Metazoa</taxon>
        <taxon>Ecdysozoa</taxon>
        <taxon>Arthropoda</taxon>
        <taxon>Crustacea</taxon>
        <taxon>Multicrustacea</taxon>
        <taxon>Malacostraca</taxon>
        <taxon>Eumalacostraca</taxon>
        <taxon>Eucarida</taxon>
        <taxon>Decapoda</taxon>
        <taxon>Pleocyemata</taxon>
        <taxon>Astacidea</taxon>
        <taxon>Parastacoidea</taxon>
        <taxon>Parastacidae</taxon>
        <taxon>Cherax</taxon>
    </lineage>
</organism>
<dbReference type="AlphaFoldDB" id="A0AAW0X6T3"/>
<keyword evidence="3" id="KW-0732">Signal</keyword>
<feature type="signal peptide" evidence="3">
    <location>
        <begin position="1"/>
        <end position="19"/>
    </location>
</feature>
<reference evidence="4 5" key="1">
    <citation type="journal article" date="2024" name="BMC Genomics">
        <title>Genome assembly of redclaw crayfish (Cherax quadricarinatus) provides insights into its immune adaptation and hypoxia tolerance.</title>
        <authorList>
            <person name="Liu Z."/>
            <person name="Zheng J."/>
            <person name="Li H."/>
            <person name="Fang K."/>
            <person name="Wang S."/>
            <person name="He J."/>
            <person name="Zhou D."/>
            <person name="Weng S."/>
            <person name="Chi M."/>
            <person name="Gu Z."/>
            <person name="He J."/>
            <person name="Li F."/>
            <person name="Wang M."/>
        </authorList>
    </citation>
    <scope>NUCLEOTIDE SEQUENCE [LARGE SCALE GENOMIC DNA]</scope>
    <source>
        <strain evidence="4">ZL_2023a</strain>
    </source>
</reference>
<feature type="compositionally biased region" description="Basic and acidic residues" evidence="1">
    <location>
        <begin position="650"/>
        <end position="665"/>
    </location>
</feature>
<evidence type="ECO:0000256" key="1">
    <source>
        <dbReference type="SAM" id="MobiDB-lite"/>
    </source>
</evidence>
<feature type="region of interest" description="Disordered" evidence="1">
    <location>
        <begin position="501"/>
        <end position="686"/>
    </location>
</feature>
<feature type="compositionally biased region" description="Polar residues" evidence="1">
    <location>
        <begin position="667"/>
        <end position="678"/>
    </location>
</feature>
<feature type="chain" id="PRO_5043866928" evidence="3">
    <location>
        <begin position="20"/>
        <end position="733"/>
    </location>
</feature>
<comment type="caution">
    <text evidence="4">The sequence shown here is derived from an EMBL/GenBank/DDBJ whole genome shotgun (WGS) entry which is preliminary data.</text>
</comment>
<gene>
    <name evidence="4" type="ORF">OTU49_003444</name>
</gene>
<feature type="compositionally biased region" description="Polar residues" evidence="1">
    <location>
        <begin position="527"/>
        <end position="551"/>
    </location>
</feature>
<dbReference type="Proteomes" id="UP001445076">
    <property type="component" value="Unassembled WGS sequence"/>
</dbReference>
<keyword evidence="2" id="KW-0812">Transmembrane</keyword>
<evidence type="ECO:0000256" key="2">
    <source>
        <dbReference type="SAM" id="Phobius"/>
    </source>
</evidence>
<protein>
    <submittedName>
        <fullName evidence="4">Uncharacterized protein</fullName>
    </submittedName>
</protein>
<keyword evidence="2" id="KW-1133">Transmembrane helix</keyword>
<feature type="region of interest" description="Disordered" evidence="1">
    <location>
        <begin position="710"/>
        <end position="733"/>
    </location>
</feature>
<accession>A0AAW0X6T3</accession>
<evidence type="ECO:0000256" key="3">
    <source>
        <dbReference type="SAM" id="SignalP"/>
    </source>
</evidence>
<proteinExistence type="predicted"/>
<name>A0AAW0X6T3_CHEQU</name>
<sequence>MAVIKVVIMAVAAVVAVSGRPTSTECLWNHLNGSESEDWTPSLPLPETLPVVVKLPPDAWQEFSFGFELSDSTPVGSLKFRKVGENIMLTLKRMSEKGSAFVHMSDHQQQIDVPFQVFQKLSPTNEIFLNLSLNMGHLNVELDGVNTVEFDQVNATDFYQVYAHVSQGFQVHLSFSCNRDGRVFSALPQPGEYDDPQRSTKSTTVATVVIPAILALLMAIAAAVGFCYYKRKRNRAKEKRTLTNTRDVKKESYVNEEKQLLMINDGKQGTVEGVQDTCVVGDKDSRHYDMAGDQGGRQDGVTYVEGDEDGRQISVARVIEGENNRKSGVRVERGSEHGIVEGVTLGSGGNDNKQGIVLDGQDGSQVLVDDIAGGQETVHNSKDVSQDRTGNQNIERQINAQDDQQQPEEALETICLKYQTNEWYSQPVNTHVTLDNQIDRTQIIVKQSEQSKALEKGKNGSERINFFPNVIEGKPISDSDDVDEAEDVVASITEQEQTDDINTNPTLMNQNQTFTRSDGADCHQDTNEATSRAQSDKPTNLIQKQKQINNSGKEEHKIRLSYSKDDDVAMGKLSNKLTHSRQTISPATDGAGEIKDDSKLSSLSEISAISDVGRPDATKRSSEMSTSTDDPTPPGGIQDASQETGNVNMDHSRRNQVLREEDKSYKPMTSENVSQTNNTEDEMPIRNIDGFSKLQYNESINSAVREFHERGLGYNYPNKADEKKKKKKVNQPY</sequence>
<keyword evidence="5" id="KW-1185">Reference proteome</keyword>
<keyword evidence="2" id="KW-0472">Membrane</keyword>
<feature type="compositionally biased region" description="Polar residues" evidence="1">
    <location>
        <begin position="639"/>
        <end position="649"/>
    </location>
</feature>
<evidence type="ECO:0000313" key="4">
    <source>
        <dbReference type="EMBL" id="KAK8739642.1"/>
    </source>
</evidence>
<dbReference type="EMBL" id="JARKIK010000036">
    <property type="protein sequence ID" value="KAK8739642.1"/>
    <property type="molecule type" value="Genomic_DNA"/>
</dbReference>
<feature type="transmembrane region" description="Helical" evidence="2">
    <location>
        <begin position="208"/>
        <end position="229"/>
    </location>
</feature>
<feature type="compositionally biased region" description="Polar residues" evidence="1">
    <location>
        <begin position="501"/>
        <end position="516"/>
    </location>
</feature>